<comment type="caution">
    <text evidence="3">The sequence shown here is derived from an EMBL/GenBank/DDBJ whole genome shotgun (WGS) entry which is preliminary data.</text>
</comment>
<evidence type="ECO:0000313" key="3">
    <source>
        <dbReference type="EMBL" id="GFF48673.1"/>
    </source>
</evidence>
<protein>
    <submittedName>
        <fullName evidence="3">Uncharacterized protein</fullName>
    </submittedName>
</protein>
<dbReference type="Proteomes" id="UP000465221">
    <property type="component" value="Unassembled WGS sequence"/>
</dbReference>
<proteinExistence type="predicted"/>
<evidence type="ECO:0000256" key="2">
    <source>
        <dbReference type="SAM" id="Phobius"/>
    </source>
</evidence>
<feature type="region of interest" description="Disordered" evidence="1">
    <location>
        <begin position="59"/>
        <end position="83"/>
    </location>
</feature>
<sequence>MHDHKGIEFYKTRILMFGWMITFYLLAHGMKPDAYLSDRQSDSVDEEALMCRMGWKTEKDKENYSKETADPEHRRRIMIQQAN</sequence>
<dbReference type="EMBL" id="BLKC01000075">
    <property type="protein sequence ID" value="GFF48673.1"/>
    <property type="molecule type" value="Genomic_DNA"/>
</dbReference>
<reference evidence="3 4" key="1">
    <citation type="submission" date="2020-01" db="EMBL/GenBank/DDBJ databases">
        <title>Draft genome sequence of Aspergillus udagawae IFM 46972.</title>
        <authorList>
            <person name="Takahashi H."/>
            <person name="Yaguchi T."/>
        </authorList>
    </citation>
    <scope>NUCLEOTIDE SEQUENCE [LARGE SCALE GENOMIC DNA]</scope>
    <source>
        <strain evidence="3 4">IFM 46972</strain>
    </source>
</reference>
<feature type="transmembrane region" description="Helical" evidence="2">
    <location>
        <begin position="12"/>
        <end position="30"/>
    </location>
</feature>
<feature type="compositionally biased region" description="Basic and acidic residues" evidence="1">
    <location>
        <begin position="59"/>
        <end position="73"/>
    </location>
</feature>
<keyword evidence="2" id="KW-0472">Membrane</keyword>
<dbReference type="AlphaFoldDB" id="A0A8H3PG72"/>
<gene>
    <name evidence="3" type="ORF">IFM46972_08606</name>
</gene>
<evidence type="ECO:0000256" key="1">
    <source>
        <dbReference type="SAM" id="MobiDB-lite"/>
    </source>
</evidence>
<keyword evidence="2" id="KW-0812">Transmembrane</keyword>
<name>A0A8H3PG72_9EURO</name>
<accession>A0A8H3PG72</accession>
<keyword evidence="2" id="KW-1133">Transmembrane helix</keyword>
<organism evidence="3 4">
    <name type="scientific">Aspergillus udagawae</name>
    <dbReference type="NCBI Taxonomy" id="91492"/>
    <lineage>
        <taxon>Eukaryota</taxon>
        <taxon>Fungi</taxon>
        <taxon>Dikarya</taxon>
        <taxon>Ascomycota</taxon>
        <taxon>Pezizomycotina</taxon>
        <taxon>Eurotiomycetes</taxon>
        <taxon>Eurotiomycetidae</taxon>
        <taxon>Eurotiales</taxon>
        <taxon>Aspergillaceae</taxon>
        <taxon>Aspergillus</taxon>
        <taxon>Aspergillus subgen. Fumigati</taxon>
    </lineage>
</organism>
<evidence type="ECO:0000313" key="4">
    <source>
        <dbReference type="Proteomes" id="UP000465221"/>
    </source>
</evidence>